<keyword evidence="1" id="KW-0812">Transmembrane</keyword>
<sequence length="190" mass="20115">MDSFKARRFDMSDVLSNTLSGFGVFALVAAIVGGGLKAFGFELGPLKSTLRQIILAGAGMGFILLANWQVIQQFFSPVRFLNETRGPTTLQPGEVHSIPFSLSRSGPVEVVIQTLVPDWSSFSGQPGRPGQAELFVTICAAASAGPCPSGQVGVLQPFSQELPSGSGSIRLFNFATSPRVTFTISIKHPA</sequence>
<keyword evidence="1" id="KW-1133">Transmembrane helix</keyword>
<dbReference type="AlphaFoldDB" id="A0A380TI63"/>
<feature type="transmembrane region" description="Helical" evidence="1">
    <location>
        <begin position="53"/>
        <end position="71"/>
    </location>
</feature>
<accession>A0A380TI63</accession>
<feature type="transmembrane region" description="Helical" evidence="1">
    <location>
        <begin position="20"/>
        <end position="41"/>
    </location>
</feature>
<dbReference type="EMBL" id="UIDG01000502">
    <property type="protein sequence ID" value="SUS07996.1"/>
    <property type="molecule type" value="Genomic_DNA"/>
</dbReference>
<reference evidence="2" key="1">
    <citation type="submission" date="2018-07" db="EMBL/GenBank/DDBJ databases">
        <authorList>
            <person name="Quirk P.G."/>
            <person name="Krulwich T.A."/>
        </authorList>
    </citation>
    <scope>NUCLEOTIDE SEQUENCE</scope>
</reference>
<protein>
    <submittedName>
        <fullName evidence="2">Uncharacterized protein</fullName>
    </submittedName>
</protein>
<organism evidence="2">
    <name type="scientific">metagenome</name>
    <dbReference type="NCBI Taxonomy" id="256318"/>
    <lineage>
        <taxon>unclassified sequences</taxon>
        <taxon>metagenomes</taxon>
    </lineage>
</organism>
<gene>
    <name evidence="2" type="ORF">DF3PB_5500003</name>
</gene>
<keyword evidence="1" id="KW-0472">Membrane</keyword>
<name>A0A380TI63_9ZZZZ</name>
<proteinExistence type="predicted"/>
<evidence type="ECO:0000256" key="1">
    <source>
        <dbReference type="SAM" id="Phobius"/>
    </source>
</evidence>
<evidence type="ECO:0000313" key="2">
    <source>
        <dbReference type="EMBL" id="SUS07996.1"/>
    </source>
</evidence>